<dbReference type="EMBL" id="JACXAF010000013">
    <property type="protein sequence ID" value="MBD1389866.1"/>
    <property type="molecule type" value="Genomic_DNA"/>
</dbReference>
<sequence>MVYKAQNGFTLVEIVISIVIMAIALLIVTSVMAPQARNTVDPVMDVKAAELAQTLLNEALAKSYDHNSDHNGSRWRCGESIVGLTIASCTTSIGPDMVGGSLESRTQFNDVDDFDTGGAFLSGNDLLNSSGQAIGPLYPNFAAAIAVSHDAAAFDDSGTDVAKRIDVTIRGPSGRELVFSAYRGNY</sequence>
<dbReference type="RefSeq" id="WP_191144966.1">
    <property type="nucleotide sequence ID" value="NZ_JACXAF010000013.1"/>
</dbReference>
<evidence type="ECO:0000256" key="1">
    <source>
        <dbReference type="SAM" id="Phobius"/>
    </source>
</evidence>
<keyword evidence="3" id="KW-1185">Reference proteome</keyword>
<proteinExistence type="predicted"/>
<organism evidence="2 3">
    <name type="scientific">Neiella litorisoli</name>
    <dbReference type="NCBI Taxonomy" id="2771431"/>
    <lineage>
        <taxon>Bacteria</taxon>
        <taxon>Pseudomonadati</taxon>
        <taxon>Pseudomonadota</taxon>
        <taxon>Gammaproteobacteria</taxon>
        <taxon>Alteromonadales</taxon>
        <taxon>Echinimonadaceae</taxon>
        <taxon>Neiella</taxon>
    </lineage>
</organism>
<keyword evidence="1" id="KW-0812">Transmembrane</keyword>
<keyword evidence="1" id="KW-1133">Transmembrane helix</keyword>
<name>A0A8J6UGC7_9GAMM</name>
<accession>A0A8J6UGC7</accession>
<protein>
    <submittedName>
        <fullName evidence="2">Type II secretion system protein</fullName>
    </submittedName>
</protein>
<dbReference type="AlphaFoldDB" id="A0A8J6UGC7"/>
<feature type="transmembrane region" description="Helical" evidence="1">
    <location>
        <begin position="12"/>
        <end position="33"/>
    </location>
</feature>
<dbReference type="NCBIfam" id="TIGR02532">
    <property type="entry name" value="IV_pilin_GFxxxE"/>
    <property type="match status" value="1"/>
</dbReference>
<dbReference type="InterPro" id="IPR012902">
    <property type="entry name" value="N_methyl_site"/>
</dbReference>
<keyword evidence="1" id="KW-0472">Membrane</keyword>
<evidence type="ECO:0000313" key="3">
    <source>
        <dbReference type="Proteomes" id="UP000638014"/>
    </source>
</evidence>
<reference evidence="2" key="1">
    <citation type="submission" date="2020-09" db="EMBL/GenBank/DDBJ databases">
        <title>A novel bacterium of genus Neiella, isolated from South China Sea.</title>
        <authorList>
            <person name="Huang H."/>
            <person name="Mo K."/>
            <person name="Hu Y."/>
        </authorList>
    </citation>
    <scope>NUCLEOTIDE SEQUENCE</scope>
    <source>
        <strain evidence="2">HB171785</strain>
    </source>
</reference>
<dbReference type="Proteomes" id="UP000638014">
    <property type="component" value="Unassembled WGS sequence"/>
</dbReference>
<evidence type="ECO:0000313" key="2">
    <source>
        <dbReference type="EMBL" id="MBD1389866.1"/>
    </source>
</evidence>
<comment type="caution">
    <text evidence="2">The sequence shown here is derived from an EMBL/GenBank/DDBJ whole genome shotgun (WGS) entry which is preliminary data.</text>
</comment>
<gene>
    <name evidence="2" type="ORF">IC617_10540</name>
</gene>
<dbReference type="Pfam" id="PF07963">
    <property type="entry name" value="N_methyl"/>
    <property type="match status" value="1"/>
</dbReference>